<feature type="transmembrane region" description="Helical" evidence="15">
    <location>
        <begin position="620"/>
        <end position="638"/>
    </location>
</feature>
<comment type="catalytic activity">
    <reaction evidence="1">
        <text>S-ubiquitinyl-[E2 ubiquitin-conjugating enzyme]-L-cysteine + [acceptor protein]-L-lysine = [E2 ubiquitin-conjugating enzyme]-L-cysteine + N(6)-ubiquitinyl-[acceptor protein]-L-lysine.</text>
        <dbReference type="EC" id="2.3.2.27"/>
    </reaction>
</comment>
<evidence type="ECO:0000313" key="18">
    <source>
        <dbReference type="Proteomes" id="UP000284706"/>
    </source>
</evidence>
<dbReference type="GO" id="GO:0008270">
    <property type="term" value="F:zinc ion binding"/>
    <property type="evidence" value="ECO:0007669"/>
    <property type="project" value="UniProtKB-KW"/>
</dbReference>
<evidence type="ECO:0000256" key="8">
    <source>
        <dbReference type="ARBA" id="ARBA00022729"/>
    </source>
</evidence>
<sequence length="786" mass="86859">MEAGTRDEEAGLPATARVQRSRSSVPTLLFLSFMLFMLTSHNGDEFLARHQYQEALQSLTYQLSNYSAWMNGTVSNFTLPPADLSLPPLLEAFHVKGRPLDPNQESYYSNITGFIHGDAEYTNISLSSLSLNNTLSWRPLAQNFMAGANTTNMTEKLGSWHWNTSTKAALSVVEKRPPEAEKLSSPDSMALVHGRIELTDISTSDNLRLEFEGIHFVSNGTIVGFAEPPGRRIDIRLLPSLVPEELRNETAQIIEPELRARIDKLKGLIDDGVIDSDSSSNDEGAKVSCQFTLHAQIHPVPVPDYLMQALENELQNPTGITTVPAPKLSISALLVSKECGIMYEMKNTEGLRSRMFFRKVTTYAGLTAVAYLLILILSARQTDRSRTPSGISRVSRWTFLTQATMDSVSFAGHITFAILAEGRPSLSLIAPAFLACILFIHEAQFAALVHQIQGPEDYVPPATSPENLDRVENQERNDTQEPLLPVVSPSATATPPSDNSTPIATNPAATQPNTNGPVPTSFYSFFIHQLRTDPQAKLWLSMVIFLTFIVRVILSPLLSMLFVAVTYSSVWLPQIIRSVRRGRTSGLSKEYVFGTTLCRLYMTLYFLACPKNVLEIEPRPWVWALAVFVALQAVLVILQDIFGPSFFLPAKLAYTIPYDYHPLIPLPDPEAPEQSLGDCSICMDAIKVESPLRRHSKSFEKHEDWMERPSSSSARKGRGVGSVFSAVQIGVGTTGARKNYSLAPCQHLFHTDCLEKVSSRKYLSTVQEASTSSLSLSNLSTISIAV</sequence>
<feature type="region of interest" description="Disordered" evidence="14">
    <location>
        <begin position="474"/>
        <end position="515"/>
    </location>
</feature>
<dbReference type="AlphaFoldDB" id="A0A409YJM2"/>
<dbReference type="InParanoid" id="A0A409YJM2"/>
<evidence type="ECO:0000256" key="14">
    <source>
        <dbReference type="SAM" id="MobiDB-lite"/>
    </source>
</evidence>
<reference evidence="17 18" key="1">
    <citation type="journal article" date="2018" name="Evol. Lett.">
        <title>Horizontal gene cluster transfer increased hallucinogenic mushroom diversity.</title>
        <authorList>
            <person name="Reynolds H.T."/>
            <person name="Vijayakumar V."/>
            <person name="Gluck-Thaler E."/>
            <person name="Korotkin H.B."/>
            <person name="Matheny P.B."/>
            <person name="Slot J.C."/>
        </authorList>
    </citation>
    <scope>NUCLEOTIDE SEQUENCE [LARGE SCALE GENOMIC DNA]</scope>
    <source>
        <strain evidence="17 18">SRW20</strain>
    </source>
</reference>
<keyword evidence="8" id="KW-0732">Signal</keyword>
<evidence type="ECO:0000256" key="5">
    <source>
        <dbReference type="ARBA" id="ARBA00022679"/>
    </source>
</evidence>
<gene>
    <name evidence="17" type="ORF">CVT26_008069</name>
</gene>
<dbReference type="Proteomes" id="UP000284706">
    <property type="component" value="Unassembled WGS sequence"/>
</dbReference>
<dbReference type="GO" id="GO:0044695">
    <property type="term" value="C:Dsc E3 ubiquitin ligase complex"/>
    <property type="evidence" value="ECO:0007669"/>
    <property type="project" value="TreeGrafter"/>
</dbReference>
<dbReference type="InterPro" id="IPR050731">
    <property type="entry name" value="HRD1_E3_ubiq-ligases"/>
</dbReference>
<evidence type="ECO:0000259" key="16">
    <source>
        <dbReference type="Pfam" id="PF11145"/>
    </source>
</evidence>
<keyword evidence="13 15" id="KW-0472">Membrane</keyword>
<dbReference type="FunCoup" id="A0A409YJM2">
    <property type="interactions" value="29"/>
</dbReference>
<dbReference type="InterPro" id="IPR013083">
    <property type="entry name" value="Znf_RING/FYVE/PHD"/>
</dbReference>
<evidence type="ECO:0000256" key="1">
    <source>
        <dbReference type="ARBA" id="ARBA00000900"/>
    </source>
</evidence>
<evidence type="ECO:0000256" key="9">
    <source>
        <dbReference type="ARBA" id="ARBA00022771"/>
    </source>
</evidence>
<comment type="pathway">
    <text evidence="3">Protein modification; protein ubiquitination.</text>
</comment>
<keyword evidence="5" id="KW-0808">Transferase</keyword>
<evidence type="ECO:0000256" key="12">
    <source>
        <dbReference type="ARBA" id="ARBA00022989"/>
    </source>
</evidence>
<keyword evidence="6 15" id="KW-0812">Transmembrane</keyword>
<evidence type="ECO:0000256" key="6">
    <source>
        <dbReference type="ARBA" id="ARBA00022692"/>
    </source>
</evidence>
<evidence type="ECO:0000313" key="17">
    <source>
        <dbReference type="EMBL" id="PPR03221.1"/>
    </source>
</evidence>
<evidence type="ECO:0000256" key="11">
    <source>
        <dbReference type="ARBA" id="ARBA00022833"/>
    </source>
</evidence>
<feature type="domain" description="SWEET-like" evidence="16">
    <location>
        <begin position="538"/>
        <end position="651"/>
    </location>
</feature>
<name>A0A409YJM2_9AGAR</name>
<keyword evidence="9" id="KW-0863">Zinc-finger</keyword>
<dbReference type="PANTHER" id="PTHR22763:SF162">
    <property type="entry name" value="TRANSMEMBRANE E3 UBIQUITIN-PROTEIN LIGASE 1"/>
    <property type="match status" value="1"/>
</dbReference>
<keyword evidence="11" id="KW-0862">Zinc</keyword>
<dbReference type="Gene3D" id="3.30.40.10">
    <property type="entry name" value="Zinc/RING finger domain, C3HC4 (zinc finger)"/>
    <property type="match status" value="1"/>
</dbReference>
<dbReference type="STRING" id="231916.A0A409YJM2"/>
<dbReference type="GO" id="GO:0043161">
    <property type="term" value="P:proteasome-mediated ubiquitin-dependent protein catabolic process"/>
    <property type="evidence" value="ECO:0007669"/>
    <property type="project" value="TreeGrafter"/>
</dbReference>
<evidence type="ECO:0000256" key="13">
    <source>
        <dbReference type="ARBA" id="ARBA00023136"/>
    </source>
</evidence>
<evidence type="ECO:0000256" key="3">
    <source>
        <dbReference type="ARBA" id="ARBA00004906"/>
    </source>
</evidence>
<accession>A0A409YJM2</accession>
<feature type="transmembrane region" description="Helical" evidence="15">
    <location>
        <begin position="591"/>
        <end position="608"/>
    </location>
</feature>
<evidence type="ECO:0000256" key="10">
    <source>
        <dbReference type="ARBA" id="ARBA00022786"/>
    </source>
</evidence>
<dbReference type="PANTHER" id="PTHR22763">
    <property type="entry name" value="RING ZINC FINGER PROTEIN"/>
    <property type="match status" value="1"/>
</dbReference>
<dbReference type="EMBL" id="NHYE01000764">
    <property type="protein sequence ID" value="PPR03221.1"/>
    <property type="molecule type" value="Genomic_DNA"/>
</dbReference>
<evidence type="ECO:0000256" key="7">
    <source>
        <dbReference type="ARBA" id="ARBA00022723"/>
    </source>
</evidence>
<keyword evidence="10" id="KW-0833">Ubl conjugation pathway</keyword>
<keyword evidence="18" id="KW-1185">Reference proteome</keyword>
<evidence type="ECO:0000256" key="4">
    <source>
        <dbReference type="ARBA" id="ARBA00012483"/>
    </source>
</evidence>
<protein>
    <recommendedName>
        <fullName evidence="4">RING-type E3 ubiquitin transferase</fullName>
        <ecNumber evidence="4">2.3.2.27</ecNumber>
    </recommendedName>
</protein>
<evidence type="ECO:0000256" key="2">
    <source>
        <dbReference type="ARBA" id="ARBA00004127"/>
    </source>
</evidence>
<feature type="compositionally biased region" description="Polar residues" evidence="14">
    <location>
        <begin position="489"/>
        <end position="515"/>
    </location>
</feature>
<comment type="caution">
    <text evidence="17">The sequence shown here is derived from an EMBL/GenBank/DDBJ whole genome shotgun (WGS) entry which is preliminary data.</text>
</comment>
<dbReference type="EC" id="2.3.2.27" evidence="4"/>
<dbReference type="OrthoDB" id="9984778at2759"/>
<feature type="transmembrane region" description="Helical" evidence="15">
    <location>
        <begin position="360"/>
        <end position="379"/>
    </location>
</feature>
<keyword evidence="12 15" id="KW-1133">Transmembrane helix</keyword>
<feature type="transmembrane region" description="Helical" evidence="15">
    <location>
        <begin position="538"/>
        <end position="554"/>
    </location>
</feature>
<dbReference type="Pfam" id="PF11145">
    <property type="entry name" value="DUF2921"/>
    <property type="match status" value="1"/>
</dbReference>
<evidence type="ECO:0000256" key="15">
    <source>
        <dbReference type="SAM" id="Phobius"/>
    </source>
</evidence>
<organism evidence="17 18">
    <name type="scientific">Gymnopilus dilepis</name>
    <dbReference type="NCBI Taxonomy" id="231916"/>
    <lineage>
        <taxon>Eukaryota</taxon>
        <taxon>Fungi</taxon>
        <taxon>Dikarya</taxon>
        <taxon>Basidiomycota</taxon>
        <taxon>Agaricomycotina</taxon>
        <taxon>Agaricomycetes</taxon>
        <taxon>Agaricomycetidae</taxon>
        <taxon>Agaricales</taxon>
        <taxon>Agaricineae</taxon>
        <taxon>Hymenogastraceae</taxon>
        <taxon>Gymnopilus</taxon>
    </lineage>
</organism>
<dbReference type="GO" id="GO:0012505">
    <property type="term" value="C:endomembrane system"/>
    <property type="evidence" value="ECO:0007669"/>
    <property type="project" value="UniProtKB-SubCell"/>
</dbReference>
<keyword evidence="7" id="KW-0479">Metal-binding</keyword>
<proteinExistence type="predicted"/>
<comment type="subcellular location">
    <subcellularLocation>
        <location evidence="2">Endomembrane system</location>
        <topology evidence="2">Multi-pass membrane protein</topology>
    </subcellularLocation>
</comment>
<dbReference type="InterPro" id="IPR021319">
    <property type="entry name" value="DUF2921"/>
</dbReference>
<dbReference type="GO" id="GO:0061630">
    <property type="term" value="F:ubiquitin protein ligase activity"/>
    <property type="evidence" value="ECO:0007669"/>
    <property type="project" value="UniProtKB-EC"/>
</dbReference>